<gene>
    <name evidence="1" type="ORF">S06H3_14382</name>
</gene>
<evidence type="ECO:0000313" key="1">
    <source>
        <dbReference type="EMBL" id="GAI18292.1"/>
    </source>
</evidence>
<proteinExistence type="predicted"/>
<name>X1LG45_9ZZZZ</name>
<dbReference type="AlphaFoldDB" id="X1LG45"/>
<dbReference type="EMBL" id="BARV01007033">
    <property type="protein sequence ID" value="GAI18292.1"/>
    <property type="molecule type" value="Genomic_DNA"/>
</dbReference>
<accession>X1LG45</accession>
<comment type="caution">
    <text evidence="1">The sequence shown here is derived from an EMBL/GenBank/DDBJ whole genome shotgun (WGS) entry which is preliminary data.</text>
</comment>
<protein>
    <submittedName>
        <fullName evidence="1">Uncharacterized protein</fullName>
    </submittedName>
</protein>
<organism evidence="1">
    <name type="scientific">marine sediment metagenome</name>
    <dbReference type="NCBI Taxonomy" id="412755"/>
    <lineage>
        <taxon>unclassified sequences</taxon>
        <taxon>metagenomes</taxon>
        <taxon>ecological metagenomes</taxon>
    </lineage>
</organism>
<reference evidence="1" key="1">
    <citation type="journal article" date="2014" name="Front. Microbiol.">
        <title>High frequency of phylogenetically diverse reductive dehalogenase-homologous genes in deep subseafloor sedimentary metagenomes.</title>
        <authorList>
            <person name="Kawai M."/>
            <person name="Futagami T."/>
            <person name="Toyoda A."/>
            <person name="Takaki Y."/>
            <person name="Nishi S."/>
            <person name="Hori S."/>
            <person name="Arai W."/>
            <person name="Tsubouchi T."/>
            <person name="Morono Y."/>
            <person name="Uchiyama I."/>
            <person name="Ito T."/>
            <person name="Fujiyama A."/>
            <person name="Inagaki F."/>
            <person name="Takami H."/>
        </authorList>
    </citation>
    <scope>NUCLEOTIDE SEQUENCE</scope>
    <source>
        <strain evidence="1">Expedition CK06-06</strain>
    </source>
</reference>
<sequence length="137" mass="16408">MWRRKKMTTVLKVDLDYKAPEKWLQTWEATRKHMLEVFGYSVIRMVRHDTTKGQNYFIEIIEELPPETMNMLQFLMGDDATRVKINSWRIQRGYQDWNKIFDRKLWRKGTKTIECFYCGNIIPLIGVGKDGEGKEMP</sequence>